<dbReference type="NCBIfam" id="TIGR00698">
    <property type="entry name" value="YeiH family putative sulfate export transporter"/>
    <property type="match status" value="1"/>
</dbReference>
<dbReference type="AlphaFoldDB" id="A0A1W1C1M3"/>
<feature type="transmembrane region" description="Helical" evidence="7">
    <location>
        <begin position="318"/>
        <end position="336"/>
    </location>
</feature>
<keyword evidence="5 7" id="KW-1133">Transmembrane helix</keyword>
<feature type="transmembrane region" description="Helical" evidence="7">
    <location>
        <begin position="94"/>
        <end position="116"/>
    </location>
</feature>
<feature type="transmembrane region" description="Helical" evidence="7">
    <location>
        <begin position="67"/>
        <end position="88"/>
    </location>
</feature>
<feature type="transmembrane region" description="Helical" evidence="7">
    <location>
        <begin position="286"/>
        <end position="306"/>
    </location>
</feature>
<feature type="transmembrane region" description="Helical" evidence="7">
    <location>
        <begin position="255"/>
        <end position="274"/>
    </location>
</feature>
<dbReference type="InterPro" id="IPR018383">
    <property type="entry name" value="UPF0324_pro"/>
</dbReference>
<reference evidence="8" key="1">
    <citation type="submission" date="2016-10" db="EMBL/GenBank/DDBJ databases">
        <authorList>
            <person name="de Groot N.N."/>
        </authorList>
    </citation>
    <scope>NUCLEOTIDE SEQUENCE</scope>
</reference>
<feature type="transmembrane region" description="Helical" evidence="7">
    <location>
        <begin position="128"/>
        <end position="146"/>
    </location>
</feature>
<evidence type="ECO:0000256" key="1">
    <source>
        <dbReference type="ARBA" id="ARBA00004651"/>
    </source>
</evidence>
<evidence type="ECO:0000256" key="3">
    <source>
        <dbReference type="ARBA" id="ARBA00022475"/>
    </source>
</evidence>
<comment type="subcellular location">
    <subcellularLocation>
        <location evidence="1">Cell membrane</location>
        <topology evidence="1">Multi-pass membrane protein</topology>
    </subcellularLocation>
</comment>
<gene>
    <name evidence="8" type="ORF">MNB_SV-12-1332</name>
</gene>
<feature type="transmembrane region" description="Helical" evidence="7">
    <location>
        <begin position="158"/>
        <end position="179"/>
    </location>
</feature>
<evidence type="ECO:0000256" key="5">
    <source>
        <dbReference type="ARBA" id="ARBA00022989"/>
    </source>
</evidence>
<evidence type="ECO:0000256" key="6">
    <source>
        <dbReference type="ARBA" id="ARBA00023136"/>
    </source>
</evidence>
<dbReference type="Pfam" id="PF03601">
    <property type="entry name" value="Cons_hypoth698"/>
    <property type="match status" value="1"/>
</dbReference>
<proteinExistence type="inferred from homology"/>
<keyword evidence="3" id="KW-1003">Cell membrane</keyword>
<dbReference type="GO" id="GO:0005886">
    <property type="term" value="C:plasma membrane"/>
    <property type="evidence" value="ECO:0007669"/>
    <property type="project" value="UniProtKB-SubCell"/>
</dbReference>
<feature type="transmembrane region" description="Helical" evidence="7">
    <location>
        <begin position="225"/>
        <end position="243"/>
    </location>
</feature>
<evidence type="ECO:0000256" key="4">
    <source>
        <dbReference type="ARBA" id="ARBA00022692"/>
    </source>
</evidence>
<dbReference type="PANTHER" id="PTHR30106:SF2">
    <property type="entry name" value="UPF0324 INNER MEMBRANE PROTEIN YEIH"/>
    <property type="match status" value="1"/>
</dbReference>
<name>A0A1W1C1M3_9ZZZZ</name>
<protein>
    <submittedName>
        <fullName evidence="8">Putative membrane protein YeiH</fullName>
    </submittedName>
</protein>
<evidence type="ECO:0000256" key="7">
    <source>
        <dbReference type="SAM" id="Phobius"/>
    </source>
</evidence>
<comment type="similarity">
    <text evidence="2">Belongs to the UPF0324 family.</text>
</comment>
<keyword evidence="6 7" id="KW-0472">Membrane</keyword>
<dbReference type="InterPro" id="IPR004630">
    <property type="entry name" value="UPF0324_YeiH-like"/>
</dbReference>
<feature type="transmembrane region" description="Helical" evidence="7">
    <location>
        <begin position="37"/>
        <end position="55"/>
    </location>
</feature>
<keyword evidence="4 7" id="KW-0812">Transmembrane</keyword>
<evidence type="ECO:0000256" key="2">
    <source>
        <dbReference type="ARBA" id="ARBA00007977"/>
    </source>
</evidence>
<dbReference type="EMBL" id="FPHE01000092">
    <property type="protein sequence ID" value="SFV59730.1"/>
    <property type="molecule type" value="Genomic_DNA"/>
</dbReference>
<organism evidence="8">
    <name type="scientific">hydrothermal vent metagenome</name>
    <dbReference type="NCBI Taxonomy" id="652676"/>
    <lineage>
        <taxon>unclassified sequences</taxon>
        <taxon>metagenomes</taxon>
        <taxon>ecological metagenomes</taxon>
    </lineage>
</organism>
<dbReference type="PANTHER" id="PTHR30106">
    <property type="entry name" value="INNER MEMBRANE PROTEIN YEIH-RELATED"/>
    <property type="match status" value="1"/>
</dbReference>
<sequence length="342" mass="37204">MFNKENRSNTLSGILFVALFAMSATYLADFAIFKHLAISPLIIGIVLGILYANTLRDKLPQEWVPGIIFSTKTLLRTGIILYGFRLTFQSIEAVGLAGIATSVTIVTLTFIIGYIVGTKILKMDRDTTILVTAGSSICGAAAVLATEPVVKGEPYKTAIAVSTVIIFGTTAMFLYPFLYRMGYIPLSPQEMGIYIGGTIHEVAHVVAAGNAIGPETAKTAVIVKMIRVMMIAPFLLVLGFWLAKTSKNVANRQKAKIVIPWFAVFFMVVAGFNSLNLLPLHVVSDINSIDTFLLTMAMSALGMETSIDKFKKAGMKPIYLASILFLWLIFGGFYVVKFAVTL</sequence>
<evidence type="ECO:0000313" key="8">
    <source>
        <dbReference type="EMBL" id="SFV59730.1"/>
    </source>
</evidence>
<accession>A0A1W1C1M3</accession>